<evidence type="ECO:0000259" key="2">
    <source>
        <dbReference type="Pfam" id="PF09524"/>
    </source>
</evidence>
<feature type="region of interest" description="Disordered" evidence="1">
    <location>
        <begin position="238"/>
        <end position="259"/>
    </location>
</feature>
<name>Q5WE22_SHOC1</name>
<dbReference type="HOGENOM" id="CLU_055973_0_1_9"/>
<dbReference type="Pfam" id="PF09524">
    <property type="entry name" value="Phg_2220_C"/>
    <property type="match status" value="1"/>
</dbReference>
<dbReference type="RefSeq" id="WP_011247696.1">
    <property type="nucleotide sequence ID" value="NC_006582.1"/>
</dbReference>
<reference evidence="3 4" key="2">
    <citation type="journal article" date="1995" name="Appl. Microbiol. Biotechnol.">
        <title>Purification and properties of an alkaline protease from alkalophilic Bacillus sp. KSM-K16.</title>
        <authorList>
            <person name="Kobayashi T."/>
            <person name="Hakamada Y."/>
            <person name="Adachi S."/>
            <person name="Hitomi J."/>
            <person name="Yoshimatsu T."/>
            <person name="Koike K."/>
            <person name="Kawai S."/>
            <person name="Ito S."/>
        </authorList>
    </citation>
    <scope>NUCLEOTIDE SEQUENCE [LARGE SCALE GENOMIC DNA]</scope>
    <source>
        <strain evidence="3 4">KSM-K16</strain>
    </source>
</reference>
<dbReference type="eggNOG" id="COG3935">
    <property type="taxonomic scope" value="Bacteria"/>
</dbReference>
<dbReference type="InterPro" id="IPR011741">
    <property type="entry name" value="Phg_2220_C"/>
</dbReference>
<feature type="domain" description="Phage conserved hypothetical protein C-terminal" evidence="2">
    <location>
        <begin position="160"/>
        <end position="232"/>
    </location>
</feature>
<dbReference type="InterPro" id="IPR053162">
    <property type="entry name" value="DnaD"/>
</dbReference>
<evidence type="ECO:0000313" key="3">
    <source>
        <dbReference type="EMBL" id="BAD65388.1"/>
    </source>
</evidence>
<dbReference type="Proteomes" id="UP000001168">
    <property type="component" value="Chromosome"/>
</dbReference>
<evidence type="ECO:0000313" key="4">
    <source>
        <dbReference type="Proteomes" id="UP000001168"/>
    </source>
</evidence>
<keyword evidence="4" id="KW-1185">Reference proteome</keyword>
<dbReference type="AlphaFoldDB" id="Q5WE22"/>
<reference evidence="3 4" key="1">
    <citation type="journal article" date="1994" name="J. Ferment. Bioeng.">
        <title>Molecular cloning and nucleotide sequence of the gene for an alkaline protease from the alkalophilic Bacillus sp. KSM-K16.</title>
        <authorList>
            <person name="Hakamada Y."/>
            <person name="Kobayashi T."/>
            <person name="Hitomi J."/>
            <person name="Kawai S."/>
            <person name="Ito S."/>
        </authorList>
    </citation>
    <scope>NUCLEOTIDE SEQUENCE [LARGE SCALE GENOMIC DNA]</scope>
    <source>
        <strain evidence="3 4">KSM-K16</strain>
    </source>
</reference>
<reference evidence="4" key="4">
    <citation type="submission" date="2003-10" db="EMBL/GenBank/DDBJ databases">
        <title>The complete genome sequence of the alkaliphilic Bacillus clausii KSM-K16.</title>
        <authorList>
            <person name="Takaki Y."/>
            <person name="Kageyama Y."/>
            <person name="Shimamura S."/>
            <person name="Suzuki H."/>
            <person name="Nishi S."/>
            <person name="Hatada Y."/>
            <person name="Kawai S."/>
            <person name="Ito S."/>
            <person name="Horikoshi K."/>
        </authorList>
    </citation>
    <scope>NUCLEOTIDE SEQUENCE [LARGE SCALE GENOMIC DNA]</scope>
    <source>
        <strain evidence="4">KSM-K16</strain>
    </source>
</reference>
<proteinExistence type="predicted"/>
<dbReference type="PANTHER" id="PTHR37293:SF5">
    <property type="entry name" value="DNA REPLICATION PROTEIN"/>
    <property type="match status" value="1"/>
</dbReference>
<dbReference type="KEGG" id="bcl:ABC2854"/>
<dbReference type="OrthoDB" id="3199595at2"/>
<gene>
    <name evidence="3" type="ordered locus">ABC2854</name>
</gene>
<reference evidence="3 4" key="3">
    <citation type="journal article" date="1997" name="Protein Eng.">
        <title>High-resolution crystal structure of M-protease: phylogeny aided analysis of the high-alkaline adaptation mechanism.</title>
        <authorList>
            <person name="Shirai T."/>
            <person name="Suzuki A."/>
            <person name="Yamane T."/>
            <person name="Ashida T."/>
            <person name="Kobayashi T."/>
            <person name="Ito S."/>
        </authorList>
    </citation>
    <scope>NUCLEOTIDE SEQUENCE [LARGE SCALE GENOMIC DNA]</scope>
    <source>
        <strain evidence="3 4">KSM-K16</strain>
    </source>
</reference>
<evidence type="ECO:0000256" key="1">
    <source>
        <dbReference type="SAM" id="MobiDB-lite"/>
    </source>
</evidence>
<organism evidence="3 4">
    <name type="scientific">Shouchella clausii (strain KSM-K16)</name>
    <name type="common">Alkalihalobacillus clausii</name>
    <dbReference type="NCBI Taxonomy" id="66692"/>
    <lineage>
        <taxon>Bacteria</taxon>
        <taxon>Bacillati</taxon>
        <taxon>Bacillota</taxon>
        <taxon>Bacilli</taxon>
        <taxon>Bacillales</taxon>
        <taxon>Bacillaceae</taxon>
        <taxon>Shouchella</taxon>
    </lineage>
</organism>
<dbReference type="EMBL" id="AP006627">
    <property type="protein sequence ID" value="BAD65388.1"/>
    <property type="molecule type" value="Genomic_DNA"/>
</dbReference>
<reference evidence="3 4" key="5">
    <citation type="journal article" date="2007" name="Extremophiles">
        <title>Intragenomic diversity of the V1 regions of 16S rRNA genes in high-alkaline protease-producing Bacillus clausii spp.</title>
        <authorList>
            <person name="Kageyama Y."/>
            <person name="Takaki Y."/>
            <person name="Shimamura S."/>
            <person name="Nishi S."/>
            <person name="Nogi Y."/>
            <person name="Uchimura K."/>
            <person name="Kobayashi T."/>
            <person name="Hitomi J."/>
            <person name="Ozaki K."/>
            <person name="Kawai S."/>
            <person name="Ito S."/>
            <person name="Horikoshi K."/>
        </authorList>
    </citation>
    <scope>NUCLEOTIDE SEQUENCE [LARGE SCALE GENOMIC DNA]</scope>
    <source>
        <strain evidence="3 4">KSM-K16</strain>
    </source>
</reference>
<sequence>MAKYRNVHIDFWQDGFVLDLTPEEKYFYLYMMTNSKTTQCGIYELPYRIMETETGYNRETVQKLIERFVDYGKVAYNEPTKEIILLNWAKYNFINSPKVTARIKKELEDVKHKPFVQLYLSQLVRYGYPIDTLSIDYVYKEKEKEKKKEKENEKIPYDEIISFLNEKASKSYRSSTQKTRDLIKARWNDGFNLGDFKRVIHIKTKEWLNDQEMNQYLRPETLFGNKFEGYLNQKEVRHAPASIGSDKPSDAAEYDELSL</sequence>
<protein>
    <submittedName>
        <fullName evidence="3">Phage replication protein</fullName>
    </submittedName>
</protein>
<accession>Q5WE22</accession>
<dbReference type="STRING" id="66692.ABC2854"/>
<dbReference type="NCBIfam" id="TIGR02220">
    <property type="entry name" value="phg_TIGR02220"/>
    <property type="match status" value="1"/>
</dbReference>
<dbReference type="PANTHER" id="PTHR37293">
    <property type="entry name" value="PHAGE REPLICATION PROTEIN-RELATED"/>
    <property type="match status" value="1"/>
</dbReference>